<dbReference type="EMBL" id="QGKW02001911">
    <property type="protein sequence ID" value="KAF2566036.1"/>
    <property type="molecule type" value="Genomic_DNA"/>
</dbReference>
<evidence type="ECO:0000313" key="2">
    <source>
        <dbReference type="EMBL" id="KAF2604529.1"/>
    </source>
</evidence>
<evidence type="ECO:0000313" key="3">
    <source>
        <dbReference type="Proteomes" id="UP000712281"/>
    </source>
</evidence>
<sequence length="114" mass="12958">MMKRIVNATATVVEIVIDTLAENIVRKGNVRETIWMIMIITKVETVTEVFRSRKRGEAHARVMISLEQPRLTIVVDSKMVGDSRSHVCAITTMHKTLTLGALFLLFEELKVMNM</sequence>
<evidence type="ECO:0000313" key="1">
    <source>
        <dbReference type="EMBL" id="KAF2566036.1"/>
    </source>
</evidence>
<dbReference type="EMBL" id="QGKY02000094">
    <property type="protein sequence ID" value="KAF2604529.1"/>
    <property type="molecule type" value="Genomic_DNA"/>
</dbReference>
<dbReference type="AlphaFoldDB" id="A0A8S9I9K6"/>
<name>A0A8S9I9K6_BRACR</name>
<proteinExistence type="predicted"/>
<accession>A0A8S9I9K6</accession>
<dbReference type="Proteomes" id="UP000712281">
    <property type="component" value="Unassembled WGS sequence"/>
</dbReference>
<organism evidence="1 3">
    <name type="scientific">Brassica cretica</name>
    <name type="common">Mustard</name>
    <dbReference type="NCBI Taxonomy" id="69181"/>
    <lineage>
        <taxon>Eukaryota</taxon>
        <taxon>Viridiplantae</taxon>
        <taxon>Streptophyta</taxon>
        <taxon>Embryophyta</taxon>
        <taxon>Tracheophyta</taxon>
        <taxon>Spermatophyta</taxon>
        <taxon>Magnoliopsida</taxon>
        <taxon>eudicotyledons</taxon>
        <taxon>Gunneridae</taxon>
        <taxon>Pentapetalae</taxon>
        <taxon>rosids</taxon>
        <taxon>malvids</taxon>
        <taxon>Brassicales</taxon>
        <taxon>Brassicaceae</taxon>
        <taxon>Brassiceae</taxon>
        <taxon>Brassica</taxon>
    </lineage>
</organism>
<comment type="caution">
    <text evidence="1">The sequence shown here is derived from an EMBL/GenBank/DDBJ whole genome shotgun (WGS) entry which is preliminary data.</text>
</comment>
<gene>
    <name evidence="1" type="ORF">F2Q68_00023935</name>
    <name evidence="2" type="ORF">F2Q70_00024615</name>
</gene>
<reference evidence="1" key="1">
    <citation type="submission" date="2019-12" db="EMBL/GenBank/DDBJ databases">
        <title>Genome sequencing and annotation of Brassica cretica.</title>
        <authorList>
            <person name="Studholme D.J."/>
            <person name="Sarris P.F."/>
        </authorList>
    </citation>
    <scope>NUCLEOTIDE SEQUENCE</scope>
    <source>
        <strain evidence="1">PFS-001/15</strain>
        <strain evidence="2">PFS-102/07</strain>
        <tissue evidence="1">Leaf</tissue>
    </source>
</reference>
<protein>
    <submittedName>
        <fullName evidence="1">Uncharacterized protein</fullName>
    </submittedName>
</protein>